<evidence type="ECO:0000256" key="6">
    <source>
        <dbReference type="ARBA" id="ARBA00022989"/>
    </source>
</evidence>
<proteinExistence type="inferred from homology"/>
<dbReference type="EMBL" id="JASJQH010006979">
    <property type="protein sequence ID" value="KAK9721477.1"/>
    <property type="molecule type" value="Genomic_DNA"/>
</dbReference>
<dbReference type="Pfam" id="PF14360">
    <property type="entry name" value="PAP2_C"/>
    <property type="match status" value="1"/>
</dbReference>
<accession>A0ABR2W6I3</accession>
<organism evidence="11 12">
    <name type="scientific">Basidiobolus ranarum</name>
    <dbReference type="NCBI Taxonomy" id="34480"/>
    <lineage>
        <taxon>Eukaryota</taxon>
        <taxon>Fungi</taxon>
        <taxon>Fungi incertae sedis</taxon>
        <taxon>Zoopagomycota</taxon>
        <taxon>Entomophthoromycotina</taxon>
        <taxon>Basidiobolomycetes</taxon>
        <taxon>Basidiobolales</taxon>
        <taxon>Basidiobolaceae</taxon>
        <taxon>Basidiobolus</taxon>
    </lineage>
</organism>
<keyword evidence="4 9" id="KW-0812">Transmembrane</keyword>
<protein>
    <recommendedName>
        <fullName evidence="10">Sphingomyelin synthase-like domain-containing protein</fullName>
    </recommendedName>
</protein>
<keyword evidence="7" id="KW-0443">Lipid metabolism</keyword>
<keyword evidence="3" id="KW-0808">Transferase</keyword>
<reference evidence="11 12" key="1">
    <citation type="submission" date="2023-04" db="EMBL/GenBank/DDBJ databases">
        <title>Genome of Basidiobolus ranarum AG-B5.</title>
        <authorList>
            <person name="Stajich J.E."/>
            <person name="Carter-House D."/>
            <person name="Gryganskyi A."/>
        </authorList>
    </citation>
    <scope>NUCLEOTIDE SEQUENCE [LARGE SCALE GENOMIC DNA]</scope>
    <source>
        <strain evidence="11 12">AG-B5</strain>
    </source>
</reference>
<comment type="caution">
    <text evidence="11">The sequence shown here is derived from an EMBL/GenBank/DDBJ whole genome shotgun (WGS) entry which is preliminary data.</text>
</comment>
<evidence type="ECO:0000256" key="9">
    <source>
        <dbReference type="SAM" id="Phobius"/>
    </source>
</evidence>
<dbReference type="InterPro" id="IPR025749">
    <property type="entry name" value="Sphingomyelin_synth-like_dom"/>
</dbReference>
<evidence type="ECO:0000259" key="10">
    <source>
        <dbReference type="Pfam" id="PF14360"/>
    </source>
</evidence>
<evidence type="ECO:0000313" key="12">
    <source>
        <dbReference type="Proteomes" id="UP001479436"/>
    </source>
</evidence>
<name>A0ABR2W6I3_9FUNG</name>
<keyword evidence="5" id="KW-0746">Sphingolipid metabolism</keyword>
<feature type="transmembrane region" description="Helical" evidence="9">
    <location>
        <begin position="12"/>
        <end position="31"/>
    </location>
</feature>
<sequence length="288" mass="33988">MKFPNGEVARFFYAYVFLQLVVCLMVTFQQVSDWRWLESETKVPLRDGGFELLPKLNTFDIPDFLVLSLFVSTMVWLTIASNTRTQRIIFWRRIFWISGCLYLFRAFTIVSTTLPPTKECQPIIGKDIHEMLRIGGRMIFGIDKACTDNIYSGHTMMLTSCIMLWKIYCPNKYANTYVQLHGSIGLVTIVASRLHYTVDVLLSLFITYAMYSVYFFLVRIAMFSRYHLTIELLESRDNDEYQRIAFTPEIVNRHLVAWIIWMDGLDLRWEEWNTAESLPFYQPKRSLY</sequence>
<feature type="transmembrane region" description="Helical" evidence="9">
    <location>
        <begin position="94"/>
        <end position="114"/>
    </location>
</feature>
<feature type="domain" description="Sphingomyelin synthase-like" evidence="10">
    <location>
        <begin position="146"/>
        <end position="214"/>
    </location>
</feature>
<evidence type="ECO:0000256" key="3">
    <source>
        <dbReference type="ARBA" id="ARBA00022679"/>
    </source>
</evidence>
<evidence type="ECO:0000256" key="2">
    <source>
        <dbReference type="ARBA" id="ARBA00005441"/>
    </source>
</evidence>
<evidence type="ECO:0000256" key="7">
    <source>
        <dbReference type="ARBA" id="ARBA00023098"/>
    </source>
</evidence>
<dbReference type="InterPro" id="IPR045221">
    <property type="entry name" value="Sphingomyelin_synth-like"/>
</dbReference>
<feature type="transmembrane region" description="Helical" evidence="9">
    <location>
        <begin position="200"/>
        <end position="218"/>
    </location>
</feature>
<dbReference type="Proteomes" id="UP001479436">
    <property type="component" value="Unassembled WGS sequence"/>
</dbReference>
<evidence type="ECO:0000256" key="5">
    <source>
        <dbReference type="ARBA" id="ARBA00022919"/>
    </source>
</evidence>
<comment type="similarity">
    <text evidence="2">Belongs to the sphingomyelin synthase family.</text>
</comment>
<evidence type="ECO:0000313" key="11">
    <source>
        <dbReference type="EMBL" id="KAK9721477.1"/>
    </source>
</evidence>
<dbReference type="PANTHER" id="PTHR21290">
    <property type="entry name" value="SPHINGOMYELIN SYNTHETASE"/>
    <property type="match status" value="1"/>
</dbReference>
<keyword evidence="6 9" id="KW-1133">Transmembrane helix</keyword>
<gene>
    <name evidence="11" type="ORF">K7432_003399</name>
</gene>
<keyword evidence="12" id="KW-1185">Reference proteome</keyword>
<keyword evidence="8 9" id="KW-0472">Membrane</keyword>
<comment type="subcellular location">
    <subcellularLocation>
        <location evidence="1">Membrane</location>
        <topology evidence="1">Multi-pass membrane protein</topology>
    </subcellularLocation>
</comment>
<evidence type="ECO:0000256" key="8">
    <source>
        <dbReference type="ARBA" id="ARBA00023136"/>
    </source>
</evidence>
<feature type="transmembrane region" description="Helical" evidence="9">
    <location>
        <begin position="64"/>
        <end position="82"/>
    </location>
</feature>
<evidence type="ECO:0000256" key="4">
    <source>
        <dbReference type="ARBA" id="ARBA00022692"/>
    </source>
</evidence>
<dbReference type="PANTHER" id="PTHR21290:SF25">
    <property type="entry name" value="SPHINGOMYELIN SYNTHASE-RELATED PROTEIN 1"/>
    <property type="match status" value="1"/>
</dbReference>
<evidence type="ECO:0000256" key="1">
    <source>
        <dbReference type="ARBA" id="ARBA00004141"/>
    </source>
</evidence>